<evidence type="ECO:0000256" key="1">
    <source>
        <dbReference type="ARBA" id="ARBA00004651"/>
    </source>
</evidence>
<reference evidence="9 10" key="1">
    <citation type="submission" date="2020-02" db="EMBL/GenBank/DDBJ databases">
        <authorList>
            <person name="Hogendoorn C."/>
        </authorList>
    </citation>
    <scope>NUCLEOTIDE SEQUENCE [LARGE SCALE GENOMIC DNA]</scope>
    <source>
        <strain evidence="9">METHB21</strain>
    </source>
</reference>
<feature type="transmembrane region" description="Helical" evidence="7">
    <location>
        <begin position="266"/>
        <end position="289"/>
    </location>
</feature>
<evidence type="ECO:0000313" key="10">
    <source>
        <dbReference type="Proteomes" id="UP000494216"/>
    </source>
</evidence>
<proteinExistence type="predicted"/>
<dbReference type="InterPro" id="IPR003838">
    <property type="entry name" value="ABC3_permease_C"/>
</dbReference>
<keyword evidence="5 7" id="KW-1133">Transmembrane helix</keyword>
<feature type="transmembrane region" description="Helical" evidence="7">
    <location>
        <begin position="312"/>
        <end position="337"/>
    </location>
</feature>
<dbReference type="PIRSF" id="PIRSF031773">
    <property type="entry name" value="DevC"/>
    <property type="match status" value="1"/>
</dbReference>
<dbReference type="NCBIfam" id="TIGR01185">
    <property type="entry name" value="devC"/>
    <property type="match status" value="1"/>
</dbReference>
<dbReference type="InterPro" id="IPR005891">
    <property type="entry name" value="DevC"/>
</dbReference>
<dbReference type="RefSeq" id="WP_217426574.1">
    <property type="nucleotide sequence ID" value="NZ_CADCXN010000102.1"/>
</dbReference>
<dbReference type="GO" id="GO:0005886">
    <property type="term" value="C:plasma membrane"/>
    <property type="evidence" value="ECO:0007669"/>
    <property type="project" value="UniProtKB-SubCell"/>
</dbReference>
<dbReference type="PANTHER" id="PTHR43738">
    <property type="entry name" value="ABC TRANSPORTER, MEMBRANE PROTEIN"/>
    <property type="match status" value="1"/>
</dbReference>
<keyword evidence="2" id="KW-0813">Transport</keyword>
<sequence length="389" mass="44038">MSLLVIFVFPARLAWRQLIHDRTKLIAAICGVLFATVLVFMQMGFKDALYAGASSSPTKMNGDLFIMHKQTEAMWRSVLFDRSELMRALGHPQVVSAYPMYIGLAQFKDAVTQTKRTLMVYGYDTDTNLMNIDEVRDKQEQLHLKDTILFDESSRPEFGPMRKLISEGRNINEINDHKVKVVGLFRLGISFSADANVITSDLNFLRIFPERISEKINLGIIKLVPGADKEKVKSELIAKLNKDINFFTFDELVESEKFYWQTRTPIGFIFGFGTVMGLVVGMVIVYQILFTDITNHLNEFATLKAMGYRTGYFIRVVFASAFFLAILGFIPGYIVSVGLYRLAEGQIYMPMPMTLDKIFTIFVFILTMCATAGILAMRKLGAANPADMF</sequence>
<dbReference type="EMBL" id="CADCXN010000102">
    <property type="protein sequence ID" value="CAA9892446.1"/>
    <property type="molecule type" value="Genomic_DNA"/>
</dbReference>
<evidence type="ECO:0000256" key="7">
    <source>
        <dbReference type="SAM" id="Phobius"/>
    </source>
</evidence>
<evidence type="ECO:0000256" key="4">
    <source>
        <dbReference type="ARBA" id="ARBA00022692"/>
    </source>
</evidence>
<organism evidence="9 10">
    <name type="scientific">Candidatus Methylobacter favarea</name>
    <dbReference type="NCBI Taxonomy" id="2707345"/>
    <lineage>
        <taxon>Bacteria</taxon>
        <taxon>Pseudomonadati</taxon>
        <taxon>Pseudomonadota</taxon>
        <taxon>Gammaproteobacteria</taxon>
        <taxon>Methylococcales</taxon>
        <taxon>Methylococcaceae</taxon>
        <taxon>Methylobacter</taxon>
    </lineage>
</organism>
<dbReference type="Pfam" id="PF02687">
    <property type="entry name" value="FtsX"/>
    <property type="match status" value="1"/>
</dbReference>
<comment type="subcellular location">
    <subcellularLocation>
        <location evidence="1">Cell membrane</location>
        <topology evidence="1">Multi-pass membrane protein</topology>
    </subcellularLocation>
</comment>
<comment type="caution">
    <text evidence="9">The sequence shown here is derived from an EMBL/GenBank/DDBJ whole genome shotgun (WGS) entry which is preliminary data.</text>
</comment>
<keyword evidence="3" id="KW-1003">Cell membrane</keyword>
<feature type="domain" description="ABC3 transporter permease C-terminal" evidence="8">
    <location>
        <begin position="274"/>
        <end position="385"/>
    </location>
</feature>
<keyword evidence="10" id="KW-1185">Reference proteome</keyword>
<keyword evidence="4 7" id="KW-0812">Transmembrane</keyword>
<dbReference type="InterPro" id="IPR051125">
    <property type="entry name" value="ABC-4/HrtB_transporter"/>
</dbReference>
<evidence type="ECO:0000256" key="5">
    <source>
        <dbReference type="ARBA" id="ARBA00022989"/>
    </source>
</evidence>
<accession>A0A8S0X9M3</accession>
<evidence type="ECO:0000259" key="8">
    <source>
        <dbReference type="Pfam" id="PF02687"/>
    </source>
</evidence>
<protein>
    <submittedName>
        <fullName evidence="9">DevC protein</fullName>
    </submittedName>
</protein>
<evidence type="ECO:0000256" key="3">
    <source>
        <dbReference type="ARBA" id="ARBA00022475"/>
    </source>
</evidence>
<feature type="transmembrane region" description="Helical" evidence="7">
    <location>
        <begin position="358"/>
        <end position="377"/>
    </location>
</feature>
<evidence type="ECO:0000256" key="6">
    <source>
        <dbReference type="ARBA" id="ARBA00023136"/>
    </source>
</evidence>
<name>A0A8S0X9M3_9GAMM</name>
<dbReference type="PANTHER" id="PTHR43738:SF1">
    <property type="entry name" value="HEMIN TRANSPORT SYSTEM PERMEASE PROTEIN HRTB-RELATED"/>
    <property type="match status" value="1"/>
</dbReference>
<keyword evidence="6 7" id="KW-0472">Membrane</keyword>
<dbReference type="AlphaFoldDB" id="A0A8S0X9M3"/>
<dbReference type="Proteomes" id="UP000494216">
    <property type="component" value="Unassembled WGS sequence"/>
</dbReference>
<evidence type="ECO:0000256" key="2">
    <source>
        <dbReference type="ARBA" id="ARBA00022448"/>
    </source>
</evidence>
<feature type="transmembrane region" description="Helical" evidence="7">
    <location>
        <begin position="26"/>
        <end position="45"/>
    </location>
</feature>
<gene>
    <name evidence="9" type="ORF">METHB2_70053</name>
</gene>
<evidence type="ECO:0000313" key="9">
    <source>
        <dbReference type="EMBL" id="CAA9892446.1"/>
    </source>
</evidence>